<dbReference type="GO" id="GO:0000139">
    <property type="term" value="C:Golgi membrane"/>
    <property type="evidence" value="ECO:0007669"/>
    <property type="project" value="UniProtKB-SubCell"/>
</dbReference>
<dbReference type="InterPro" id="IPR006822">
    <property type="entry name" value="Coatomer_esu"/>
</dbReference>
<accession>A0A423VKB0</accession>
<dbReference type="Gene3D" id="1.25.40.10">
    <property type="entry name" value="Tetratricopeptide repeat domain"/>
    <property type="match status" value="1"/>
</dbReference>
<evidence type="ECO:0000256" key="7">
    <source>
        <dbReference type="ARBA" id="ARBA00022927"/>
    </source>
</evidence>
<gene>
    <name evidence="11" type="ORF">VMCG_09701</name>
</gene>
<dbReference type="Gene3D" id="3.90.660.10">
    <property type="match status" value="1"/>
</dbReference>
<keyword evidence="10" id="KW-0968">Cytoplasmic vesicle</keyword>
<dbReference type="GO" id="GO:0006891">
    <property type="term" value="P:intra-Golgi vesicle-mediated transport"/>
    <property type="evidence" value="ECO:0007669"/>
    <property type="project" value="TreeGrafter"/>
</dbReference>
<dbReference type="GO" id="GO:0006888">
    <property type="term" value="P:endoplasmic reticulum to Golgi vesicle-mediated transport"/>
    <property type="evidence" value="ECO:0007669"/>
    <property type="project" value="TreeGrafter"/>
</dbReference>
<dbReference type="GO" id="GO:0015031">
    <property type="term" value="P:protein transport"/>
    <property type="evidence" value="ECO:0007669"/>
    <property type="project" value="UniProtKB-KW"/>
</dbReference>
<comment type="similarity">
    <text evidence="3">Belongs to the COPE family.</text>
</comment>
<keyword evidence="9" id="KW-0472">Membrane</keyword>
<keyword evidence="4" id="KW-0813">Transport</keyword>
<protein>
    <submittedName>
        <fullName evidence="11">Uncharacterized protein</fullName>
    </submittedName>
</protein>
<dbReference type="OrthoDB" id="310217at2759"/>
<evidence type="ECO:0000256" key="8">
    <source>
        <dbReference type="ARBA" id="ARBA00023034"/>
    </source>
</evidence>
<keyword evidence="12" id="KW-1185">Reference proteome</keyword>
<organism evidence="11 12">
    <name type="scientific">Cytospora schulzeri</name>
    <dbReference type="NCBI Taxonomy" id="448051"/>
    <lineage>
        <taxon>Eukaryota</taxon>
        <taxon>Fungi</taxon>
        <taxon>Dikarya</taxon>
        <taxon>Ascomycota</taxon>
        <taxon>Pezizomycotina</taxon>
        <taxon>Sordariomycetes</taxon>
        <taxon>Sordariomycetidae</taxon>
        <taxon>Diaporthales</taxon>
        <taxon>Cytosporaceae</taxon>
        <taxon>Cytospora</taxon>
    </lineage>
</organism>
<dbReference type="GO" id="GO:0005198">
    <property type="term" value="F:structural molecule activity"/>
    <property type="evidence" value="ECO:0007669"/>
    <property type="project" value="InterPro"/>
</dbReference>
<proteinExistence type="inferred from homology"/>
<evidence type="ECO:0000313" key="12">
    <source>
        <dbReference type="Proteomes" id="UP000283895"/>
    </source>
</evidence>
<comment type="subcellular location">
    <subcellularLocation>
        <location evidence="2">Cytoplasmic vesicle</location>
        <location evidence="2">COPI-coated vesicle membrane</location>
        <topology evidence="2">Peripheral membrane protein</topology>
        <orientation evidence="2">Cytoplasmic side</orientation>
    </subcellularLocation>
    <subcellularLocation>
        <location evidence="1">Golgi apparatus membrane</location>
        <topology evidence="1">Peripheral membrane protein</topology>
        <orientation evidence="1">Cytoplasmic side</orientation>
    </subcellularLocation>
</comment>
<evidence type="ECO:0000256" key="5">
    <source>
        <dbReference type="ARBA" id="ARBA00022490"/>
    </source>
</evidence>
<evidence type="ECO:0000256" key="6">
    <source>
        <dbReference type="ARBA" id="ARBA00022892"/>
    </source>
</evidence>
<evidence type="ECO:0000256" key="1">
    <source>
        <dbReference type="ARBA" id="ARBA00004255"/>
    </source>
</evidence>
<evidence type="ECO:0000256" key="3">
    <source>
        <dbReference type="ARBA" id="ARBA00008827"/>
    </source>
</evidence>
<dbReference type="Proteomes" id="UP000283895">
    <property type="component" value="Unassembled WGS sequence"/>
</dbReference>
<keyword evidence="7" id="KW-0653">Protein transport</keyword>
<evidence type="ECO:0000256" key="10">
    <source>
        <dbReference type="ARBA" id="ARBA00023329"/>
    </source>
</evidence>
<evidence type="ECO:0000256" key="2">
    <source>
        <dbReference type="ARBA" id="ARBA00004347"/>
    </source>
</evidence>
<dbReference type="SUPFAM" id="SSF48452">
    <property type="entry name" value="TPR-like"/>
    <property type="match status" value="1"/>
</dbReference>
<dbReference type="GO" id="GO:0006890">
    <property type="term" value="P:retrograde vesicle-mediated transport, Golgi to endoplasmic reticulum"/>
    <property type="evidence" value="ECO:0007669"/>
    <property type="project" value="InterPro"/>
</dbReference>
<reference evidence="11 12" key="1">
    <citation type="submission" date="2015-09" db="EMBL/GenBank/DDBJ databases">
        <title>Host preference determinants of Valsa canker pathogens revealed by comparative genomics.</title>
        <authorList>
            <person name="Yin Z."/>
            <person name="Huang L."/>
        </authorList>
    </citation>
    <scope>NUCLEOTIDE SEQUENCE [LARGE SCALE GENOMIC DNA]</scope>
    <source>
        <strain evidence="11 12">03-1</strain>
    </source>
</reference>
<dbReference type="PANTHER" id="PTHR10805:SF0">
    <property type="entry name" value="COATOMER SUBUNIT EPSILON"/>
    <property type="match status" value="1"/>
</dbReference>
<keyword evidence="5" id="KW-0963">Cytoplasm</keyword>
<dbReference type="SUPFAM" id="SSF54373">
    <property type="entry name" value="FAD-linked reductases, C-terminal domain"/>
    <property type="match status" value="1"/>
</dbReference>
<dbReference type="AlphaFoldDB" id="A0A423VKB0"/>
<dbReference type="STRING" id="356882.A0A423VKB0"/>
<evidence type="ECO:0000313" key="11">
    <source>
        <dbReference type="EMBL" id="ROV91369.1"/>
    </source>
</evidence>
<keyword evidence="8" id="KW-0333">Golgi apparatus</keyword>
<dbReference type="EMBL" id="LKEA01000056">
    <property type="protein sequence ID" value="ROV91369.1"/>
    <property type="molecule type" value="Genomic_DNA"/>
</dbReference>
<evidence type="ECO:0000256" key="9">
    <source>
        <dbReference type="ARBA" id="ARBA00023136"/>
    </source>
</evidence>
<keyword evidence="6" id="KW-0931">ER-Golgi transport</keyword>
<dbReference type="GO" id="GO:0030126">
    <property type="term" value="C:COPI vesicle coat"/>
    <property type="evidence" value="ECO:0007669"/>
    <property type="project" value="TreeGrafter"/>
</dbReference>
<comment type="caution">
    <text evidence="11">The sequence shown here is derived from an EMBL/GenBank/DDBJ whole genome shotgun (WGS) entry which is preliminary data.</text>
</comment>
<dbReference type="InterPro" id="IPR011990">
    <property type="entry name" value="TPR-like_helical_dom_sf"/>
</dbReference>
<sequence length="389" mass="41470">MDPYSSEGELINIHAAFHQYQYQSVLDDFDPESFSQENHLPARVLQLRSRIALGQAQDVLDEVAGEDSKKQPELAAVAALADLSLGNEGAAVEAVEKLLAEAGDAAGENAIVQVLGGTVLAAGGKADEALALLGRHQGNLDAVALIVQIHLQQNRNDLALKEVASARRWAQDSILVNLAESWGGEKYQQAFYVFEELAQAPSTSSVQTLVAQAVAELHLGRTEEAQSALDQALKKDPSYAEAIANALVLQAIIGKDTSELKETLKNTAPQHAFLTDLEEKSALFDTAASKFSAKTPLWADKGMQGESSNANGFVCVTFDPILSADVPGDHKAASPAPKLTGFICGSKAGESIGFSPEERMYGVLEEFTSTFSREALEPEGGFTLAVMEE</sequence>
<evidence type="ECO:0000256" key="4">
    <source>
        <dbReference type="ARBA" id="ARBA00022448"/>
    </source>
</evidence>
<dbReference type="PANTHER" id="PTHR10805">
    <property type="entry name" value="COATOMER SUBUNIT EPSILON"/>
    <property type="match status" value="1"/>
</dbReference>
<dbReference type="Pfam" id="PF04733">
    <property type="entry name" value="Coatomer_E"/>
    <property type="match status" value="1"/>
</dbReference>
<name>A0A423VKB0_9PEZI</name>